<organism evidence="3 4">
    <name type="scientific">Streptococcus sanguinis</name>
    <dbReference type="NCBI Taxonomy" id="1305"/>
    <lineage>
        <taxon>Bacteria</taxon>
        <taxon>Bacillati</taxon>
        <taxon>Bacillota</taxon>
        <taxon>Bacilli</taxon>
        <taxon>Lactobacillales</taxon>
        <taxon>Streptococcaceae</taxon>
        <taxon>Streptococcus</taxon>
    </lineage>
</organism>
<feature type="compositionally biased region" description="Low complexity" evidence="1">
    <location>
        <begin position="31"/>
        <end position="55"/>
    </location>
</feature>
<dbReference type="RefSeq" id="WP_072074672.1">
    <property type="nucleotide sequence ID" value="NZ_CDMW01000001.1"/>
</dbReference>
<accession>A0A0B7GR93</accession>
<protein>
    <recommendedName>
        <fullName evidence="2">DUF6287 domain-containing protein</fullName>
    </recommendedName>
</protein>
<feature type="region of interest" description="Disordered" evidence="1">
    <location>
        <begin position="25"/>
        <end position="99"/>
    </location>
</feature>
<dbReference type="EMBL" id="CDMW01000001">
    <property type="protein sequence ID" value="CEL91255.1"/>
    <property type="molecule type" value="Genomic_DNA"/>
</dbReference>
<evidence type="ECO:0000259" key="2">
    <source>
        <dbReference type="Pfam" id="PF19804"/>
    </source>
</evidence>
<proteinExistence type="predicted"/>
<dbReference type="InterPro" id="IPR046254">
    <property type="entry name" value="DUF6287"/>
</dbReference>
<feature type="compositionally biased region" description="Basic and acidic residues" evidence="1">
    <location>
        <begin position="78"/>
        <end position="93"/>
    </location>
</feature>
<dbReference type="Proteomes" id="UP000183504">
    <property type="component" value="Unassembled WGS sequence"/>
</dbReference>
<evidence type="ECO:0000313" key="3">
    <source>
        <dbReference type="EMBL" id="CEL91255.1"/>
    </source>
</evidence>
<feature type="domain" description="DUF6287" evidence="2">
    <location>
        <begin position="97"/>
        <end position="130"/>
    </location>
</feature>
<dbReference type="Pfam" id="PF19804">
    <property type="entry name" value="DUF6287"/>
    <property type="match status" value="1"/>
</dbReference>
<evidence type="ECO:0000256" key="1">
    <source>
        <dbReference type="SAM" id="MobiDB-lite"/>
    </source>
</evidence>
<gene>
    <name evidence="3" type="ORF">SSV_1981</name>
</gene>
<reference evidence="3 4" key="1">
    <citation type="submission" date="2015-01" db="EMBL/GenBank/DDBJ databases">
        <authorList>
            <person name="Pelicic Vladimir"/>
        </authorList>
    </citation>
    <scope>NUCLEOTIDE SEQUENCE [LARGE SCALE GENOMIC DNA]</scope>
    <source>
        <strain evidence="3 4">2908</strain>
    </source>
</reference>
<sequence>MKKWIIILVGGLVAILVLVTCNQKKEQTNPASNNSKASSTSSASSKKSERGSNSSELDGQADNQETSDTGSQQNSETEAEKSAKETSKGEKDTASTSSLDMKAIASGDFSSMIGTWQDAKGNSYTFDASGIDSDVAKLETGDYSGPDENGIYRAGIRWKNQTGAAFLIIPAGKSLPAGETVNGTDPTDTSQDRFIITQSVSEHPDVFYRVK</sequence>
<feature type="compositionally biased region" description="Polar residues" evidence="1">
    <location>
        <begin position="61"/>
        <end position="76"/>
    </location>
</feature>
<dbReference type="AlphaFoldDB" id="A0A0B7GR93"/>
<evidence type="ECO:0000313" key="4">
    <source>
        <dbReference type="Proteomes" id="UP000183504"/>
    </source>
</evidence>
<name>A0A0B7GR93_STRSA</name>